<name>A0A507D169_9FUNG</name>
<accession>A0A507D169</accession>
<gene>
    <name evidence="1" type="ORF">SeLEV6574_g04040</name>
</gene>
<dbReference type="AlphaFoldDB" id="A0A507D169"/>
<evidence type="ECO:0000313" key="1">
    <source>
        <dbReference type="EMBL" id="TPX45166.1"/>
    </source>
</evidence>
<dbReference type="VEuPathDB" id="FungiDB:SeMB42_g02771"/>
<protein>
    <submittedName>
        <fullName evidence="1">Uncharacterized protein</fullName>
    </submittedName>
</protein>
<organism evidence="1 2">
    <name type="scientific">Synchytrium endobioticum</name>
    <dbReference type="NCBI Taxonomy" id="286115"/>
    <lineage>
        <taxon>Eukaryota</taxon>
        <taxon>Fungi</taxon>
        <taxon>Fungi incertae sedis</taxon>
        <taxon>Chytridiomycota</taxon>
        <taxon>Chytridiomycota incertae sedis</taxon>
        <taxon>Chytridiomycetes</taxon>
        <taxon>Synchytriales</taxon>
        <taxon>Synchytriaceae</taxon>
        <taxon>Synchytrium</taxon>
    </lineage>
</organism>
<sequence>MAWRREENCPLLGTGPIRTVQVSIRPSSNSGSLSQHLIGPPSAAATMEKLETRAKRRVQYEAHAKQRFSTAIHDVNIDKQRKDMYGLLEELRRDYVRERQSHPLTAVVDSKSRLKTIETTFEKSFGIVNT</sequence>
<reference evidence="1 2" key="1">
    <citation type="journal article" date="2019" name="Sci. Rep.">
        <title>Comparative genomics of chytrid fungi reveal insights into the obligate biotrophic and pathogenic lifestyle of Synchytrium endobioticum.</title>
        <authorList>
            <person name="van de Vossenberg B.T.L.H."/>
            <person name="Warris S."/>
            <person name="Nguyen H.D.T."/>
            <person name="van Gent-Pelzer M.P.E."/>
            <person name="Joly D.L."/>
            <person name="van de Geest H.C."/>
            <person name="Bonants P.J.M."/>
            <person name="Smith D.S."/>
            <person name="Levesque C.A."/>
            <person name="van der Lee T.A.J."/>
        </authorList>
    </citation>
    <scope>NUCLEOTIDE SEQUENCE [LARGE SCALE GENOMIC DNA]</scope>
    <source>
        <strain evidence="1 2">LEV6574</strain>
    </source>
</reference>
<evidence type="ECO:0000313" key="2">
    <source>
        <dbReference type="Proteomes" id="UP000320475"/>
    </source>
</evidence>
<dbReference type="EMBL" id="QEAM01000152">
    <property type="protein sequence ID" value="TPX45166.1"/>
    <property type="molecule type" value="Genomic_DNA"/>
</dbReference>
<dbReference type="OrthoDB" id="6359887at2759"/>
<dbReference type="Proteomes" id="UP000320475">
    <property type="component" value="Unassembled WGS sequence"/>
</dbReference>
<comment type="caution">
    <text evidence="1">The sequence shown here is derived from an EMBL/GenBank/DDBJ whole genome shotgun (WGS) entry which is preliminary data.</text>
</comment>
<proteinExistence type="predicted"/>